<feature type="region of interest" description="Disordered" evidence="5">
    <location>
        <begin position="31"/>
        <end position="65"/>
    </location>
</feature>
<evidence type="ECO:0000313" key="8">
    <source>
        <dbReference type="Proteomes" id="UP000734854"/>
    </source>
</evidence>
<evidence type="ECO:0000256" key="5">
    <source>
        <dbReference type="SAM" id="MobiDB-lite"/>
    </source>
</evidence>
<dbReference type="Gene3D" id="2.170.150.80">
    <property type="entry name" value="NAC domain"/>
    <property type="match status" value="1"/>
</dbReference>
<keyword evidence="2" id="KW-0238">DNA-binding</keyword>
<gene>
    <name evidence="7" type="ORF">ZIOFF_025821</name>
</gene>
<evidence type="ECO:0000259" key="6">
    <source>
        <dbReference type="PROSITE" id="PS51005"/>
    </source>
</evidence>
<dbReference type="Proteomes" id="UP000734854">
    <property type="component" value="Unassembled WGS sequence"/>
</dbReference>
<name>A0A8J5HCG7_ZINOF</name>
<evidence type="ECO:0000256" key="4">
    <source>
        <dbReference type="ARBA" id="ARBA00023242"/>
    </source>
</evidence>
<proteinExistence type="predicted"/>
<evidence type="ECO:0000256" key="1">
    <source>
        <dbReference type="ARBA" id="ARBA00023015"/>
    </source>
</evidence>
<dbReference type="AlphaFoldDB" id="A0A8J5HCG7"/>
<keyword evidence="8" id="KW-1185">Reference proteome</keyword>
<dbReference type="SUPFAM" id="SSF101941">
    <property type="entry name" value="NAC domain"/>
    <property type="match status" value="1"/>
</dbReference>
<dbReference type="PANTHER" id="PTHR47871:SF2">
    <property type="entry name" value="OS03G0221300 PROTEIN"/>
    <property type="match status" value="1"/>
</dbReference>
<comment type="caution">
    <text evidence="7">The sequence shown here is derived from an EMBL/GenBank/DDBJ whole genome shotgun (WGS) entry which is preliminary data.</text>
</comment>
<evidence type="ECO:0000256" key="2">
    <source>
        <dbReference type="ARBA" id="ARBA00023125"/>
    </source>
</evidence>
<dbReference type="InterPro" id="IPR036093">
    <property type="entry name" value="NAC_dom_sf"/>
</dbReference>
<dbReference type="EMBL" id="JACMSC010000007">
    <property type="protein sequence ID" value="KAG6515409.1"/>
    <property type="molecule type" value="Genomic_DNA"/>
</dbReference>
<dbReference type="PROSITE" id="PS51005">
    <property type="entry name" value="NAC"/>
    <property type="match status" value="1"/>
</dbReference>
<reference evidence="7 8" key="1">
    <citation type="submission" date="2020-08" db="EMBL/GenBank/DDBJ databases">
        <title>Plant Genome Project.</title>
        <authorList>
            <person name="Zhang R.-G."/>
        </authorList>
    </citation>
    <scope>NUCLEOTIDE SEQUENCE [LARGE SCALE GENOMIC DNA]</scope>
    <source>
        <tissue evidence="7">Rhizome</tissue>
    </source>
</reference>
<keyword evidence="3" id="KW-0804">Transcription</keyword>
<organism evidence="7 8">
    <name type="scientific">Zingiber officinale</name>
    <name type="common">Ginger</name>
    <name type="synonym">Amomum zingiber</name>
    <dbReference type="NCBI Taxonomy" id="94328"/>
    <lineage>
        <taxon>Eukaryota</taxon>
        <taxon>Viridiplantae</taxon>
        <taxon>Streptophyta</taxon>
        <taxon>Embryophyta</taxon>
        <taxon>Tracheophyta</taxon>
        <taxon>Spermatophyta</taxon>
        <taxon>Magnoliopsida</taxon>
        <taxon>Liliopsida</taxon>
        <taxon>Zingiberales</taxon>
        <taxon>Zingiberaceae</taxon>
        <taxon>Zingiber</taxon>
    </lineage>
</organism>
<dbReference type="GO" id="GO:0006355">
    <property type="term" value="P:regulation of DNA-templated transcription"/>
    <property type="evidence" value="ECO:0007669"/>
    <property type="project" value="InterPro"/>
</dbReference>
<sequence>MGTGKDSSEATDDLDDMPLAERRSLIRLRKAASPLSRVPEPPKCSIDEPGARVSSETSKEWPGLPRGVKFKPSDTDLLWHLLAKVGKATADPHPFIHEFITCLDDFDKFGHTHPQNLPGIKDGTTTYFFHKSFKTHDTEAEQHDDCGDVCWKKNGSIKPLIIDNKHRGYKSIMALHARMNRSENLSWIMHQFQLGSDNDDIGEFVVSKIFSRRSSQTNEISEEKTMNIAIAIPSNAELAICSTSRKTEVHQADQHLDVTATDSTSQEILMDDHYTKESEPLQGPNIKCLDGISATIDELYHFDQLMMHEYSSMLLANTSSGYVDSNCSIGQSKCDMNCASGNLLDAVNDGSIPLNDMMSNRESVSRKGFFDTAKKFIYLITHLTLHEEFCVIKLSIQAWLEVGSNLVRLNVIELSIQAFCIGFLIDGFASASSSLSLSVVFALLPAFHISASRDNDGVSARLDYVKMEPTEEDHFEITTTQEQMTSNCAQEVAQSKVTEKLKEEPIDDDLFRNMLHNITSVEHDVGISESVSNPSLSEKANFSEQFFPKNQHFERDNTASVVSVRRKRKKTATSSVKQALEEDAPGLLQILLDRDISIEDIKLYETMEDDEALEVSEEDDDFKELETVINKLFSARASIFKFSVARHMKGSKPYYVNCLISLINQAKYLRFSKNSVQWGWCRDLQSFIFIFYLHNRIVLERPEYGYATYFFELVHDLPIDWQIKRLVTAMKLTSCGRATLIENKPLVIGEDLTEGEARVLEEYGWTSNCGLGSMLNFCDRVVHDARTESNEWWNKIGKMLMAGYESGRIVLDHLPKKAQKYARNKNLPKQEGELIL</sequence>
<evidence type="ECO:0000313" key="7">
    <source>
        <dbReference type="EMBL" id="KAG6515409.1"/>
    </source>
</evidence>
<dbReference type="InterPro" id="IPR003441">
    <property type="entry name" value="NAC-dom"/>
</dbReference>
<keyword evidence="1" id="KW-0805">Transcription regulation</keyword>
<feature type="domain" description="NAC" evidence="6">
    <location>
        <begin position="64"/>
        <end position="212"/>
    </location>
</feature>
<keyword evidence="4" id="KW-0539">Nucleus</keyword>
<evidence type="ECO:0000256" key="3">
    <source>
        <dbReference type="ARBA" id="ARBA00023163"/>
    </source>
</evidence>
<accession>A0A8J5HCG7</accession>
<protein>
    <recommendedName>
        <fullName evidence="6">NAC domain-containing protein</fullName>
    </recommendedName>
</protein>
<dbReference type="Pfam" id="PF02365">
    <property type="entry name" value="NAM"/>
    <property type="match status" value="1"/>
</dbReference>
<dbReference type="PANTHER" id="PTHR47871">
    <property type="entry name" value="NAC DOMAIN-CONTAINING PROTEIN 8"/>
    <property type="match status" value="1"/>
</dbReference>
<dbReference type="GO" id="GO:0003677">
    <property type="term" value="F:DNA binding"/>
    <property type="evidence" value="ECO:0007669"/>
    <property type="project" value="UniProtKB-KW"/>
</dbReference>